<evidence type="ECO:0000256" key="7">
    <source>
        <dbReference type="HAMAP-Rule" id="MF_00945"/>
    </source>
</evidence>
<comment type="similarity">
    <text evidence="7">Belongs to the NusA family.</text>
</comment>
<dbReference type="FunFam" id="3.30.300.20:FF:000002">
    <property type="entry name" value="Transcription termination/antitermination protein NusA"/>
    <property type="match status" value="1"/>
</dbReference>
<dbReference type="InterPro" id="IPR025249">
    <property type="entry name" value="TF_NusA_KH_1st"/>
</dbReference>
<dbReference type="GO" id="GO:0006353">
    <property type="term" value="P:DNA-templated transcription termination"/>
    <property type="evidence" value="ECO:0007669"/>
    <property type="project" value="UniProtKB-UniRule"/>
</dbReference>
<dbReference type="SUPFAM" id="SSF69705">
    <property type="entry name" value="Transcription factor NusA, N-terminal domain"/>
    <property type="match status" value="1"/>
</dbReference>
<comment type="subcellular location">
    <subcellularLocation>
        <location evidence="7">Cytoplasm</location>
    </subcellularLocation>
</comment>
<comment type="function">
    <text evidence="7">Participates in both transcription termination and antitermination.</text>
</comment>
<evidence type="ECO:0000313" key="11">
    <source>
        <dbReference type="Proteomes" id="UP000231388"/>
    </source>
</evidence>
<sequence length="373" mass="40688">MVITEFSSALNQVASERGISPDSVINSIKLALISAYRKDFPGVSADDIDPQVNPLTGEVKIMIKGMDATPSGFGRIAAQTAKQVILQKIRETEKQTIIEEYKKKIGQIVSGYIFRVDKNVVILDLGRAQGVMPTGEQVPTEVYLTNRKIKVLVKEIAEGPKGEEVIVSRSAPKFIEALFAQEVPEIMSGAVKIENIAREAGNRTKMAVSSSDERVDPVGACVGQKGVRVQAIVAELGDEKIDIIDYNEDISKFITASLSPAKVVSIKVDAKKRGSNVVVPENQLSLAIGKDGQNVRLAAKLTGWKIDIRGDGVDNEKKEEEDKEKEKKEKVAKEKIKSPKVKKIKKEKAAVSISKVLSKKSASPRQKGEGKER</sequence>
<evidence type="ECO:0000313" key="10">
    <source>
        <dbReference type="EMBL" id="PIP04689.1"/>
    </source>
</evidence>
<dbReference type="PROSITE" id="PS50084">
    <property type="entry name" value="KH_TYPE_1"/>
    <property type="match status" value="1"/>
</dbReference>
<dbReference type="Gene3D" id="2.40.50.140">
    <property type="entry name" value="Nucleic acid-binding proteins"/>
    <property type="match status" value="1"/>
</dbReference>
<evidence type="ECO:0000256" key="6">
    <source>
        <dbReference type="ARBA" id="ARBA00023163"/>
    </source>
</evidence>
<dbReference type="InterPro" id="IPR015946">
    <property type="entry name" value="KH_dom-like_a/b"/>
</dbReference>
<dbReference type="Pfam" id="PF08529">
    <property type="entry name" value="NusA_N"/>
    <property type="match status" value="2"/>
</dbReference>
<dbReference type="FunFam" id="3.30.300.20:FF:000005">
    <property type="entry name" value="Transcription termination/antitermination protein NusA"/>
    <property type="match status" value="1"/>
</dbReference>
<dbReference type="CDD" id="cd02134">
    <property type="entry name" value="KH-II_NusA_rpt1"/>
    <property type="match status" value="1"/>
</dbReference>
<organism evidence="10 11">
    <name type="scientific">candidate division WWE3 bacterium CG23_combo_of_CG06-09_8_20_14_all_40_14</name>
    <dbReference type="NCBI Taxonomy" id="1975095"/>
    <lineage>
        <taxon>Bacteria</taxon>
        <taxon>Katanobacteria</taxon>
    </lineage>
</organism>
<feature type="region of interest" description="Disordered" evidence="8">
    <location>
        <begin position="313"/>
        <end position="336"/>
    </location>
</feature>
<dbReference type="PANTHER" id="PTHR22648">
    <property type="entry name" value="TRANSCRIPTION TERMINATION FACTOR NUSA"/>
    <property type="match status" value="1"/>
</dbReference>
<dbReference type="GO" id="GO:0031564">
    <property type="term" value="P:transcription antitermination"/>
    <property type="evidence" value="ECO:0007669"/>
    <property type="project" value="UniProtKB-UniRule"/>
</dbReference>
<dbReference type="InterPro" id="IPR010213">
    <property type="entry name" value="TF_NusA"/>
</dbReference>
<dbReference type="InterPro" id="IPR036555">
    <property type="entry name" value="NusA_N_sf"/>
</dbReference>
<gene>
    <name evidence="7 10" type="primary">nusA</name>
    <name evidence="10" type="ORF">COX53_01145</name>
</gene>
<dbReference type="CDD" id="cd22529">
    <property type="entry name" value="KH-II_NusA_rpt2"/>
    <property type="match status" value="1"/>
</dbReference>
<dbReference type="InterPro" id="IPR003029">
    <property type="entry name" value="S1_domain"/>
</dbReference>
<name>A0A2G9XCJ6_UNCKA</name>
<keyword evidence="2 7" id="KW-0963">Cytoplasm</keyword>
<dbReference type="InterPro" id="IPR013735">
    <property type="entry name" value="TF_NusA_N"/>
</dbReference>
<dbReference type="SUPFAM" id="SSF50249">
    <property type="entry name" value="Nucleic acid-binding proteins"/>
    <property type="match status" value="1"/>
</dbReference>
<reference evidence="10 11" key="1">
    <citation type="submission" date="2017-09" db="EMBL/GenBank/DDBJ databases">
        <title>Depth-based differentiation of microbial function through sediment-hosted aquifers and enrichment of novel symbionts in the deep terrestrial subsurface.</title>
        <authorList>
            <person name="Probst A.J."/>
            <person name="Ladd B."/>
            <person name="Jarett J.K."/>
            <person name="Geller-Mcgrath D.E."/>
            <person name="Sieber C.M."/>
            <person name="Emerson J.B."/>
            <person name="Anantharaman K."/>
            <person name="Thomas B.C."/>
            <person name="Malmstrom R."/>
            <person name="Stieglmeier M."/>
            <person name="Klingl A."/>
            <person name="Woyke T."/>
            <person name="Ryan C.M."/>
            <person name="Banfield J.F."/>
        </authorList>
    </citation>
    <scope>NUCLEOTIDE SEQUENCE [LARGE SCALE GENOMIC DNA]</scope>
    <source>
        <strain evidence="10">CG23_combo_of_CG06-09_8_20_14_all_40_14</strain>
    </source>
</reference>
<dbReference type="SUPFAM" id="SSF54814">
    <property type="entry name" value="Prokaryotic type KH domain (KH-domain type II)"/>
    <property type="match status" value="2"/>
</dbReference>
<dbReference type="PROSITE" id="PS50126">
    <property type="entry name" value="S1"/>
    <property type="match status" value="1"/>
</dbReference>
<dbReference type="SMART" id="SM00322">
    <property type="entry name" value="KH"/>
    <property type="match status" value="2"/>
</dbReference>
<dbReference type="GO" id="GO:0003700">
    <property type="term" value="F:DNA-binding transcription factor activity"/>
    <property type="evidence" value="ECO:0007669"/>
    <property type="project" value="InterPro"/>
</dbReference>
<feature type="domain" description="S1 motif" evidence="9">
    <location>
        <begin position="106"/>
        <end position="170"/>
    </location>
</feature>
<dbReference type="Gene3D" id="3.30.1480.10">
    <property type="entry name" value="NusA, N-terminal domain"/>
    <property type="match status" value="1"/>
</dbReference>
<evidence type="ECO:0000256" key="2">
    <source>
        <dbReference type="ARBA" id="ARBA00022490"/>
    </source>
</evidence>
<dbReference type="AlphaFoldDB" id="A0A2G9XCJ6"/>
<dbReference type="InterPro" id="IPR009019">
    <property type="entry name" value="KH_sf_prok-type"/>
</dbReference>
<evidence type="ECO:0000259" key="9">
    <source>
        <dbReference type="PROSITE" id="PS50126"/>
    </source>
</evidence>
<evidence type="ECO:0000256" key="1">
    <source>
        <dbReference type="ARBA" id="ARBA00022472"/>
    </source>
</evidence>
<dbReference type="PANTHER" id="PTHR22648:SF0">
    <property type="entry name" value="TRANSCRIPTION TERMINATION_ANTITERMINATION PROTEIN NUSA"/>
    <property type="match status" value="1"/>
</dbReference>
<dbReference type="HAMAP" id="MF_00945_B">
    <property type="entry name" value="NusA_B"/>
    <property type="match status" value="1"/>
</dbReference>
<dbReference type="Pfam" id="PF26594">
    <property type="entry name" value="KH_NusA_2nd"/>
    <property type="match status" value="1"/>
</dbReference>
<dbReference type="InterPro" id="IPR004087">
    <property type="entry name" value="KH_dom"/>
</dbReference>
<keyword evidence="1 7" id="KW-0806">Transcription termination</keyword>
<dbReference type="InterPro" id="IPR030842">
    <property type="entry name" value="TF_NusA_bacterial"/>
</dbReference>
<comment type="subunit">
    <text evidence="7">Monomer. Binds directly to the core enzyme of the DNA-dependent RNA polymerase and to nascent RNA.</text>
</comment>
<keyword evidence="5 7" id="KW-0805">Transcription regulation</keyword>
<dbReference type="Pfam" id="PF13184">
    <property type="entry name" value="KH_NusA_1st"/>
    <property type="match status" value="1"/>
</dbReference>
<feature type="region of interest" description="Disordered" evidence="8">
    <location>
        <begin position="354"/>
        <end position="373"/>
    </location>
</feature>
<dbReference type="Gene3D" id="3.30.300.20">
    <property type="match status" value="2"/>
</dbReference>
<dbReference type="GO" id="GO:0003723">
    <property type="term" value="F:RNA binding"/>
    <property type="evidence" value="ECO:0007669"/>
    <property type="project" value="UniProtKB-UniRule"/>
</dbReference>
<dbReference type="Proteomes" id="UP000231388">
    <property type="component" value="Unassembled WGS sequence"/>
</dbReference>
<keyword evidence="6 7" id="KW-0804">Transcription</keyword>
<evidence type="ECO:0000256" key="8">
    <source>
        <dbReference type="SAM" id="MobiDB-lite"/>
    </source>
</evidence>
<evidence type="ECO:0000256" key="4">
    <source>
        <dbReference type="ARBA" id="ARBA00022884"/>
    </source>
</evidence>
<evidence type="ECO:0000256" key="5">
    <source>
        <dbReference type="ARBA" id="ARBA00023015"/>
    </source>
</evidence>
<dbReference type="NCBIfam" id="TIGR01953">
    <property type="entry name" value="NusA"/>
    <property type="match status" value="1"/>
</dbReference>
<dbReference type="CDD" id="cd04455">
    <property type="entry name" value="S1_NusA"/>
    <property type="match status" value="1"/>
</dbReference>
<protein>
    <recommendedName>
        <fullName evidence="7">Transcription termination/antitermination protein NusA</fullName>
    </recommendedName>
</protein>
<proteinExistence type="inferred from homology"/>
<comment type="caution">
    <text evidence="10">The sequence shown here is derived from an EMBL/GenBank/DDBJ whole genome shotgun (WGS) entry which is preliminary data.</text>
</comment>
<keyword evidence="4 7" id="KW-0694">RNA-binding</keyword>
<accession>A0A2G9XCJ6</accession>
<dbReference type="InterPro" id="IPR058582">
    <property type="entry name" value="KH_NusA_2nd"/>
</dbReference>
<keyword evidence="3 7" id="KW-0889">Transcription antitermination</keyword>
<dbReference type="InterPro" id="IPR012340">
    <property type="entry name" value="NA-bd_OB-fold"/>
</dbReference>
<evidence type="ECO:0000256" key="3">
    <source>
        <dbReference type="ARBA" id="ARBA00022814"/>
    </source>
</evidence>
<dbReference type="EMBL" id="PCQY01000015">
    <property type="protein sequence ID" value="PIP04689.1"/>
    <property type="molecule type" value="Genomic_DNA"/>
</dbReference>
<dbReference type="GO" id="GO:0005829">
    <property type="term" value="C:cytosol"/>
    <property type="evidence" value="ECO:0007669"/>
    <property type="project" value="TreeGrafter"/>
</dbReference>